<keyword evidence="4" id="KW-0967">Endosome</keyword>
<dbReference type="Pfam" id="PF07200">
    <property type="entry name" value="Mod_r"/>
    <property type="match status" value="1"/>
</dbReference>
<organism evidence="9 10">
    <name type="scientific">Torulaspora globosa</name>
    <dbReference type="NCBI Taxonomy" id="48254"/>
    <lineage>
        <taxon>Eukaryota</taxon>
        <taxon>Fungi</taxon>
        <taxon>Dikarya</taxon>
        <taxon>Ascomycota</taxon>
        <taxon>Saccharomycotina</taxon>
        <taxon>Saccharomycetes</taxon>
        <taxon>Saccharomycetales</taxon>
        <taxon>Saccharomycetaceae</taxon>
        <taxon>Torulaspora</taxon>
    </lineage>
</organism>
<protein>
    <recommendedName>
        <fullName evidence="8">VPS37 C-terminal domain-containing protein</fullName>
    </recommendedName>
</protein>
<dbReference type="RefSeq" id="XP_037138646.1">
    <property type="nucleotide sequence ID" value="XM_037282751.1"/>
</dbReference>
<evidence type="ECO:0000256" key="5">
    <source>
        <dbReference type="ARBA" id="ARBA00022927"/>
    </source>
</evidence>
<keyword evidence="10" id="KW-1185">Reference proteome</keyword>
<reference evidence="9 10" key="1">
    <citation type="submission" date="2020-06" db="EMBL/GenBank/DDBJ databases">
        <title>The yeast mating-type switching endonuclease HO is a domesticated member of an unorthodox homing genetic element family.</title>
        <authorList>
            <person name="Coughlan A.Y."/>
            <person name="Lombardi L."/>
            <person name="Braun-Galleani S."/>
            <person name="Martos A.R."/>
            <person name="Galeote V."/>
            <person name="Bigey F."/>
            <person name="Dequin S."/>
            <person name="Byrne K.P."/>
            <person name="Wolfe K.H."/>
        </authorList>
    </citation>
    <scope>NUCLEOTIDE SEQUENCE [LARGE SCALE GENOMIC DNA]</scope>
    <source>
        <strain evidence="9 10">CBS764</strain>
    </source>
</reference>
<comment type="subcellular location">
    <subcellularLocation>
        <location evidence="1">Endosome</location>
    </subcellularLocation>
</comment>
<feature type="coiled-coil region" evidence="7">
    <location>
        <begin position="49"/>
        <end position="83"/>
    </location>
</feature>
<gene>
    <name evidence="9" type="ORF">HG536_0C01390</name>
</gene>
<evidence type="ECO:0000256" key="2">
    <source>
        <dbReference type="ARBA" id="ARBA00007617"/>
    </source>
</evidence>
<dbReference type="InterPro" id="IPR037202">
    <property type="entry name" value="ESCRT_assembly_dom"/>
</dbReference>
<evidence type="ECO:0000256" key="1">
    <source>
        <dbReference type="ARBA" id="ARBA00004177"/>
    </source>
</evidence>
<evidence type="ECO:0000256" key="6">
    <source>
        <dbReference type="PROSITE-ProRule" id="PRU00646"/>
    </source>
</evidence>
<proteinExistence type="inferred from homology"/>
<keyword evidence="3 6" id="KW-0813">Transport</keyword>
<dbReference type="Gene3D" id="1.10.287.660">
    <property type="entry name" value="Helix hairpin bin"/>
    <property type="match status" value="1"/>
</dbReference>
<dbReference type="SUPFAM" id="SSF140111">
    <property type="entry name" value="Endosomal sorting complex assembly domain"/>
    <property type="match status" value="1"/>
</dbReference>
<evidence type="ECO:0000313" key="9">
    <source>
        <dbReference type="EMBL" id="QLL31971.1"/>
    </source>
</evidence>
<dbReference type="KEGG" id="tgb:HG536_0C01390"/>
<dbReference type="GeneID" id="59325108"/>
<dbReference type="OrthoDB" id="4035847at2759"/>
<feature type="domain" description="VPS37 C-terminal" evidence="8">
    <location>
        <begin position="92"/>
        <end position="175"/>
    </location>
</feature>
<evidence type="ECO:0000256" key="4">
    <source>
        <dbReference type="ARBA" id="ARBA00022753"/>
    </source>
</evidence>
<dbReference type="EMBL" id="CP059248">
    <property type="protein sequence ID" value="QLL31971.1"/>
    <property type="molecule type" value="Genomic_DNA"/>
</dbReference>
<evidence type="ECO:0000313" key="10">
    <source>
        <dbReference type="Proteomes" id="UP000515788"/>
    </source>
</evidence>
<dbReference type="GO" id="GO:0000813">
    <property type="term" value="C:ESCRT I complex"/>
    <property type="evidence" value="ECO:0007669"/>
    <property type="project" value="UniProtKB-ARBA"/>
</dbReference>
<evidence type="ECO:0000256" key="3">
    <source>
        <dbReference type="ARBA" id="ARBA00022448"/>
    </source>
</evidence>
<dbReference type="GO" id="GO:0043162">
    <property type="term" value="P:ubiquitin-dependent protein catabolic process via the multivesicular body sorting pathway"/>
    <property type="evidence" value="ECO:0007669"/>
    <property type="project" value="UniProtKB-ARBA"/>
</dbReference>
<dbReference type="InterPro" id="IPR009851">
    <property type="entry name" value="Mod_r"/>
</dbReference>
<evidence type="ECO:0000259" key="8">
    <source>
        <dbReference type="PROSITE" id="PS51314"/>
    </source>
</evidence>
<evidence type="ECO:0000256" key="7">
    <source>
        <dbReference type="SAM" id="Coils"/>
    </source>
</evidence>
<comment type="similarity">
    <text evidence="2">Belongs to the VPS37 family.</text>
</comment>
<dbReference type="Proteomes" id="UP000515788">
    <property type="component" value="Chromosome 3"/>
</dbReference>
<dbReference type="GO" id="GO:0072666">
    <property type="term" value="P:establishment of protein localization to vacuole"/>
    <property type="evidence" value="ECO:0007669"/>
    <property type="project" value="UniProtKB-ARBA"/>
</dbReference>
<dbReference type="AlphaFoldDB" id="A0A7G3ZEN5"/>
<sequence>MPTETGPESSGNDLPLPQNIHLLSSQEILDLVTSHKSQLELYVAQFDRQDESKTEVLGLKTRLEELEQEFRSLDDRRNHLQGKLEENRILESQYVKMWQDLHQRIDQKYSEDLMKAKLEIQMRELEDASVKMENQLGSSDKLDSFLQQYIDLRTEYHVKREQLGTWNAQGELKIR</sequence>
<keyword evidence="5 6" id="KW-0653">Protein transport</keyword>
<dbReference type="GO" id="GO:0006886">
    <property type="term" value="P:intracellular protein transport"/>
    <property type="evidence" value="ECO:0007669"/>
    <property type="project" value="UniProtKB-ARBA"/>
</dbReference>
<accession>A0A7G3ZEN5</accession>
<dbReference type="PROSITE" id="PS51314">
    <property type="entry name" value="VPS37_C"/>
    <property type="match status" value="1"/>
</dbReference>
<dbReference type="InterPro" id="IPR029012">
    <property type="entry name" value="Helix_hairpin_bin_sf"/>
</dbReference>
<keyword evidence="7" id="KW-0175">Coiled coil</keyword>
<name>A0A7G3ZEN5_9SACH</name>